<dbReference type="AlphaFoldDB" id="A0A1B4XI62"/>
<dbReference type="Proteomes" id="UP000243180">
    <property type="component" value="Chromosome"/>
</dbReference>
<dbReference type="FunCoup" id="A0A1B4XI62">
    <property type="interactions" value="142"/>
</dbReference>
<name>A0A1B4XI62_9GAMM</name>
<evidence type="ECO:0000313" key="3">
    <source>
        <dbReference type="EMBL" id="BAV34482.1"/>
    </source>
</evidence>
<dbReference type="OrthoDB" id="9787053at2"/>
<proteinExistence type="predicted"/>
<evidence type="ECO:0000256" key="1">
    <source>
        <dbReference type="SAM" id="MobiDB-lite"/>
    </source>
</evidence>
<evidence type="ECO:0000256" key="2">
    <source>
        <dbReference type="SAM" id="SignalP"/>
    </source>
</evidence>
<dbReference type="InterPro" id="IPR008869">
    <property type="entry name" value="MlaC/ttg2D"/>
</dbReference>
<accession>A0A1B4XI62</accession>
<dbReference type="PIRSF" id="PIRSF004649">
    <property type="entry name" value="MlaC"/>
    <property type="match status" value="1"/>
</dbReference>
<gene>
    <name evidence="3" type="ORF">SCL_2193</name>
</gene>
<evidence type="ECO:0000313" key="4">
    <source>
        <dbReference type="Proteomes" id="UP000243180"/>
    </source>
</evidence>
<dbReference type="Pfam" id="PF05494">
    <property type="entry name" value="MlaC"/>
    <property type="match status" value="1"/>
</dbReference>
<dbReference type="InParanoid" id="A0A1B4XI62"/>
<dbReference type="Gene3D" id="3.10.450.50">
    <property type="match status" value="1"/>
</dbReference>
<keyword evidence="2" id="KW-0732">Signal</keyword>
<dbReference type="PANTHER" id="PTHR36573:SF1">
    <property type="entry name" value="INTERMEMBRANE PHOSPHOLIPID TRANSPORT SYSTEM BINDING PROTEIN MLAC"/>
    <property type="match status" value="1"/>
</dbReference>
<protein>
    <submittedName>
        <fullName evidence="3">Toluene tolerance protein</fullName>
    </submittedName>
</protein>
<feature type="chain" id="PRO_5008572450" evidence="2">
    <location>
        <begin position="20"/>
        <end position="219"/>
    </location>
</feature>
<dbReference type="EMBL" id="AP014879">
    <property type="protein sequence ID" value="BAV34482.1"/>
    <property type="molecule type" value="Genomic_DNA"/>
</dbReference>
<dbReference type="RefSeq" id="WP_096361220.1">
    <property type="nucleotide sequence ID" value="NZ_AP014879.1"/>
</dbReference>
<feature type="signal peptide" evidence="2">
    <location>
        <begin position="1"/>
        <end position="19"/>
    </location>
</feature>
<organism evidence="3 4">
    <name type="scientific">Sulfuricaulis limicola</name>
    <dbReference type="NCBI Taxonomy" id="1620215"/>
    <lineage>
        <taxon>Bacteria</taxon>
        <taxon>Pseudomonadati</taxon>
        <taxon>Pseudomonadota</taxon>
        <taxon>Gammaproteobacteria</taxon>
        <taxon>Acidiferrobacterales</taxon>
        <taxon>Acidiferrobacteraceae</taxon>
        <taxon>Sulfuricaulis</taxon>
    </lineage>
</organism>
<reference evidence="3 4" key="1">
    <citation type="submission" date="2015-05" db="EMBL/GenBank/DDBJ databases">
        <title>Complete genome sequence of a sulfur-oxidizing gammaproteobacterium strain HA5.</title>
        <authorList>
            <person name="Miura A."/>
            <person name="Kojima H."/>
            <person name="Fukui M."/>
        </authorList>
    </citation>
    <scope>NUCLEOTIDE SEQUENCE [LARGE SCALE GENOMIC DNA]</scope>
    <source>
        <strain evidence="3 4">HA5</strain>
    </source>
</reference>
<dbReference type="KEGG" id="slim:SCL_2193"/>
<feature type="region of interest" description="Disordered" evidence="1">
    <location>
        <begin position="200"/>
        <end position="219"/>
    </location>
</feature>
<sequence>MNRIIPVILFLVLAFPAQAAELAPDQIARNATDKIVALLKANKAEYGRDHKKLYAMVDEHVLTHFDFRAMSRTVLGRHWRAASEDQRARFVAEFRDLLVRTYATALLKYNDEEIVYLPFHASPDDRTATVRSEVRRKDGGPPIAIQYGFYRTDNTWKVYDVTIEGASLVSTYQTTYATRAQKEGLDALIASLAQDNKAAATGKTASNGGKADGKAGATP</sequence>
<dbReference type="Gene3D" id="1.10.10.640">
    <property type="entry name" value="phospholipid-binding protein"/>
    <property type="match status" value="1"/>
</dbReference>
<keyword evidence="4" id="KW-1185">Reference proteome</keyword>
<dbReference type="PANTHER" id="PTHR36573">
    <property type="entry name" value="INTERMEMBRANE PHOSPHOLIPID TRANSPORT SYSTEM BINDING PROTEIN MLAC"/>
    <property type="match status" value="1"/>
</dbReference>